<dbReference type="STRING" id="1194083.BN12_450015"/>
<protein>
    <recommendedName>
        <fullName evidence="2">HTH marR-type domain-containing protein</fullName>
    </recommendedName>
</protein>
<evidence type="ECO:0000313" key="4">
    <source>
        <dbReference type="Proteomes" id="UP000035721"/>
    </source>
</evidence>
<dbReference type="SMART" id="SM00347">
    <property type="entry name" value="HTH_MARR"/>
    <property type="match status" value="1"/>
</dbReference>
<gene>
    <name evidence="3" type="ORF">BN12_450015</name>
</gene>
<dbReference type="Proteomes" id="UP000035721">
    <property type="component" value="Unassembled WGS sequence"/>
</dbReference>
<dbReference type="PROSITE" id="PS50995">
    <property type="entry name" value="HTH_MARR_2"/>
    <property type="match status" value="1"/>
</dbReference>
<evidence type="ECO:0000313" key="3">
    <source>
        <dbReference type="EMBL" id="CCH79511.1"/>
    </source>
</evidence>
<dbReference type="PANTHER" id="PTHR33164:SF57">
    <property type="entry name" value="MARR-FAMILY TRANSCRIPTIONAL REGULATOR"/>
    <property type="match status" value="1"/>
</dbReference>
<accession>A0A077M104</accession>
<evidence type="ECO:0000259" key="2">
    <source>
        <dbReference type="PROSITE" id="PS50995"/>
    </source>
</evidence>
<name>A0A077M104_9MICO</name>
<dbReference type="PANTHER" id="PTHR33164">
    <property type="entry name" value="TRANSCRIPTIONAL REGULATOR, MARR FAMILY"/>
    <property type="match status" value="1"/>
</dbReference>
<dbReference type="InterPro" id="IPR036390">
    <property type="entry name" value="WH_DNA-bd_sf"/>
</dbReference>
<feature type="compositionally biased region" description="Basic and acidic residues" evidence="1">
    <location>
        <begin position="89"/>
        <end position="108"/>
    </location>
</feature>
<dbReference type="SUPFAM" id="SSF46785">
    <property type="entry name" value="Winged helix' DNA-binding domain"/>
    <property type="match status" value="1"/>
</dbReference>
<dbReference type="Gene3D" id="1.10.10.10">
    <property type="entry name" value="Winged helix-like DNA-binding domain superfamily/Winged helix DNA-binding domain"/>
    <property type="match status" value="1"/>
</dbReference>
<dbReference type="InterPro" id="IPR039422">
    <property type="entry name" value="MarR/SlyA-like"/>
</dbReference>
<dbReference type="EMBL" id="CAJB01000376">
    <property type="protein sequence ID" value="CCH79511.1"/>
    <property type="molecule type" value="Genomic_DNA"/>
</dbReference>
<dbReference type="OrthoDB" id="9815567at2"/>
<dbReference type="InterPro" id="IPR036388">
    <property type="entry name" value="WH-like_DNA-bd_sf"/>
</dbReference>
<dbReference type="GO" id="GO:0006950">
    <property type="term" value="P:response to stress"/>
    <property type="evidence" value="ECO:0007669"/>
    <property type="project" value="TreeGrafter"/>
</dbReference>
<evidence type="ECO:0000256" key="1">
    <source>
        <dbReference type="SAM" id="MobiDB-lite"/>
    </source>
</evidence>
<dbReference type="GO" id="GO:0003700">
    <property type="term" value="F:DNA-binding transcription factor activity"/>
    <property type="evidence" value="ECO:0007669"/>
    <property type="project" value="InterPro"/>
</dbReference>
<sequence length="171" mass="18820">MTTHPPPPADDDPIAVIEVQAAVLTRNFELLRRRSDFAAEMDRAGYLLLLALDSLGASDIGTLATALGLDPSTVGRQVAAAESKGLLTRHPDPQDRRRSVVRPSERGAARMQELSAARRRRTAQLLASWSDEDRAQLARMFTRYNEAVAHEYFTGIDRVRNPATADAENPT</sequence>
<dbReference type="InterPro" id="IPR000835">
    <property type="entry name" value="HTH_MarR-typ"/>
</dbReference>
<feature type="region of interest" description="Disordered" evidence="1">
    <location>
        <begin position="84"/>
        <end position="109"/>
    </location>
</feature>
<dbReference type="Pfam" id="PF01047">
    <property type="entry name" value="MarR"/>
    <property type="match status" value="1"/>
</dbReference>
<comment type="caution">
    <text evidence="3">The sequence shown here is derived from an EMBL/GenBank/DDBJ whole genome shotgun (WGS) entry which is preliminary data.</text>
</comment>
<dbReference type="AlphaFoldDB" id="A0A077M104"/>
<keyword evidence="4" id="KW-1185">Reference proteome</keyword>
<proteinExistence type="predicted"/>
<reference evidence="3 4" key="1">
    <citation type="journal article" date="2013" name="ISME J.">
        <title>A metabolic model for members of the genus Tetrasphaera involved in enhanced biological phosphorus removal.</title>
        <authorList>
            <person name="Kristiansen R."/>
            <person name="Nguyen H.T.T."/>
            <person name="Saunders A.M."/>
            <person name="Nielsen J.L."/>
            <person name="Wimmer R."/>
            <person name="Le V.Q."/>
            <person name="McIlroy S.J."/>
            <person name="Petrovski S."/>
            <person name="Seviour R.J."/>
            <person name="Calteau A."/>
            <person name="Nielsen K.L."/>
            <person name="Nielsen P.H."/>
        </authorList>
    </citation>
    <scope>NUCLEOTIDE SEQUENCE [LARGE SCALE GENOMIC DNA]</scope>
    <source>
        <strain evidence="3 4">T1-X7</strain>
    </source>
</reference>
<dbReference type="RefSeq" id="WP_048551410.1">
    <property type="nucleotide sequence ID" value="NZ_HF570958.1"/>
</dbReference>
<organism evidence="3 4">
    <name type="scientific">Nostocoides japonicum T1-X7</name>
    <dbReference type="NCBI Taxonomy" id="1194083"/>
    <lineage>
        <taxon>Bacteria</taxon>
        <taxon>Bacillati</taxon>
        <taxon>Actinomycetota</taxon>
        <taxon>Actinomycetes</taxon>
        <taxon>Micrococcales</taxon>
        <taxon>Intrasporangiaceae</taxon>
        <taxon>Nostocoides</taxon>
    </lineage>
</organism>
<feature type="domain" description="HTH marR-type" evidence="2">
    <location>
        <begin position="11"/>
        <end position="146"/>
    </location>
</feature>